<evidence type="ECO:0000313" key="10">
    <source>
        <dbReference type="EMBL" id="MCS3903874.1"/>
    </source>
</evidence>
<gene>
    <name evidence="10" type="ORF">J2T55_001906</name>
</gene>
<dbReference type="InterPro" id="IPR006224">
    <property type="entry name" value="PsdUridine_synth_RluA-like_CS"/>
</dbReference>
<comment type="catalytic activity">
    <reaction evidence="4">
        <text>uridine(1911/1915/1917) in 23S rRNA = pseudouridine(1911/1915/1917) in 23S rRNA</text>
        <dbReference type="Rhea" id="RHEA:42524"/>
        <dbReference type="Rhea" id="RHEA-COMP:10097"/>
        <dbReference type="Rhea" id="RHEA-COMP:10098"/>
        <dbReference type="ChEBI" id="CHEBI:65314"/>
        <dbReference type="ChEBI" id="CHEBI:65315"/>
        <dbReference type="EC" id="5.4.99.23"/>
    </reaction>
</comment>
<evidence type="ECO:0000256" key="2">
    <source>
        <dbReference type="ARBA" id="ARBA00022884"/>
    </source>
</evidence>
<dbReference type="PROSITE" id="PS50889">
    <property type="entry name" value="S4"/>
    <property type="match status" value="1"/>
</dbReference>
<dbReference type="InterPro" id="IPR050188">
    <property type="entry name" value="RluA_PseudoU_synthase"/>
</dbReference>
<dbReference type="CDD" id="cd00165">
    <property type="entry name" value="S4"/>
    <property type="match status" value="1"/>
</dbReference>
<dbReference type="InterPro" id="IPR006225">
    <property type="entry name" value="PsdUridine_synth_RluC/D"/>
</dbReference>
<comment type="caution">
    <text evidence="10">The sequence shown here is derived from an EMBL/GenBank/DDBJ whole genome shotgun (WGS) entry which is preliminary data.</text>
</comment>
<keyword evidence="2 7" id="KW-0694">RNA-binding</keyword>
<comment type="function">
    <text evidence="5">Responsible for synthesis of pseudouridine from uracil at positions 1911, 1915 and 1917 in 23S ribosomal RNA.</text>
</comment>
<dbReference type="GO" id="GO:0003723">
    <property type="term" value="F:RNA binding"/>
    <property type="evidence" value="ECO:0007669"/>
    <property type="project" value="UniProtKB-KW"/>
</dbReference>
<evidence type="ECO:0000256" key="4">
    <source>
        <dbReference type="ARBA" id="ARBA00036882"/>
    </source>
</evidence>
<sequence length="331" mass="35830">MNANESNNDTAPADGTICLDCTLPAELAGQRLDQALATVYREHSRVRISGWIRNAEVLVNDRPARPRDKVAGGEHIRIRAQLPAATSLEPEAIPLAIVHEDDAILVINKPPGLVVHPGAGNPRHTLMNALLGHDPALAKLPRAGIVQRLDKDTSGLMVIARTPTAHTRLVAELQARSIKRDYLAIVNGVLTAGGTVDAPIGRHPRQRTRMAVVTGGKPAVSHYRVVSRYRAHTLVRVSLESGRTHQIRVHMAHLNHAVLGDPLYGPRPKLPRGAAESLRSTIQGFRRQALHACALGLAHPCSGEPLQFEAAMPDDMQDLADRLAADTREHG</sequence>
<dbReference type="SUPFAM" id="SSF55120">
    <property type="entry name" value="Pseudouridine synthase"/>
    <property type="match status" value="1"/>
</dbReference>
<dbReference type="InterPro" id="IPR006145">
    <property type="entry name" value="PsdUridine_synth_RsuA/RluA"/>
</dbReference>
<feature type="active site" evidence="6">
    <location>
        <position position="150"/>
    </location>
</feature>
<dbReference type="Proteomes" id="UP001204445">
    <property type="component" value="Unassembled WGS sequence"/>
</dbReference>
<evidence type="ECO:0000259" key="9">
    <source>
        <dbReference type="Pfam" id="PF00849"/>
    </source>
</evidence>
<reference evidence="10" key="1">
    <citation type="submission" date="2022-08" db="EMBL/GenBank/DDBJ databases">
        <title>Genomic Encyclopedia of Type Strains, Phase III (KMG-III): the genomes of soil and plant-associated and newly described type strains.</title>
        <authorList>
            <person name="Whitman W."/>
        </authorList>
    </citation>
    <scope>NUCLEOTIDE SEQUENCE</scope>
    <source>
        <strain evidence="10">HMT 1</strain>
    </source>
</reference>
<dbReference type="SUPFAM" id="SSF55174">
    <property type="entry name" value="Alpha-L RNA-binding motif"/>
    <property type="match status" value="1"/>
</dbReference>
<organism evidence="10 11">
    <name type="scientific">Methylohalomonas lacus</name>
    <dbReference type="NCBI Taxonomy" id="398773"/>
    <lineage>
        <taxon>Bacteria</taxon>
        <taxon>Pseudomonadati</taxon>
        <taxon>Pseudomonadota</taxon>
        <taxon>Gammaproteobacteria</taxon>
        <taxon>Methylohalomonadales</taxon>
        <taxon>Methylohalomonadaceae</taxon>
        <taxon>Methylohalomonas</taxon>
    </lineage>
</organism>
<dbReference type="InterPro" id="IPR036986">
    <property type="entry name" value="S4_RNA-bd_sf"/>
</dbReference>
<dbReference type="RefSeq" id="WP_259055848.1">
    <property type="nucleotide sequence ID" value="NZ_JANUCT010000013.1"/>
</dbReference>
<evidence type="ECO:0000256" key="7">
    <source>
        <dbReference type="PROSITE-ProRule" id="PRU00182"/>
    </source>
</evidence>
<dbReference type="PROSITE" id="PS01129">
    <property type="entry name" value="PSI_RLU"/>
    <property type="match status" value="1"/>
</dbReference>
<accession>A0AAE3HK83</accession>
<proteinExistence type="inferred from homology"/>
<dbReference type="AlphaFoldDB" id="A0AAE3HK83"/>
<dbReference type="FunFam" id="3.30.2350.10:FF:000006">
    <property type="entry name" value="Pseudouridine synthase"/>
    <property type="match status" value="1"/>
</dbReference>
<dbReference type="CDD" id="cd02869">
    <property type="entry name" value="PseudoU_synth_RluA_like"/>
    <property type="match status" value="1"/>
</dbReference>
<dbReference type="Gene3D" id="3.30.2350.10">
    <property type="entry name" value="Pseudouridine synthase"/>
    <property type="match status" value="1"/>
</dbReference>
<dbReference type="GO" id="GO:0160140">
    <property type="term" value="F:23S rRNA pseudouridine(1911/1915/1917) synthase activity"/>
    <property type="evidence" value="ECO:0007669"/>
    <property type="project" value="UniProtKB-EC"/>
</dbReference>
<evidence type="ECO:0000256" key="5">
    <source>
        <dbReference type="ARBA" id="ARBA00056072"/>
    </source>
</evidence>
<dbReference type="NCBIfam" id="TIGR00005">
    <property type="entry name" value="rluA_subfam"/>
    <property type="match status" value="1"/>
</dbReference>
<evidence type="ECO:0000256" key="6">
    <source>
        <dbReference type="PIRSR" id="PIRSR606225-1"/>
    </source>
</evidence>
<evidence type="ECO:0000256" key="3">
    <source>
        <dbReference type="ARBA" id="ARBA00023235"/>
    </source>
</evidence>
<dbReference type="InterPro" id="IPR020103">
    <property type="entry name" value="PsdUridine_synth_cat_dom_sf"/>
</dbReference>
<comment type="catalytic activity">
    <reaction evidence="8">
        <text>a uridine in RNA = a pseudouridine in RNA</text>
        <dbReference type="Rhea" id="RHEA:48348"/>
        <dbReference type="Rhea" id="RHEA-COMP:12068"/>
        <dbReference type="Rhea" id="RHEA-COMP:12069"/>
        <dbReference type="ChEBI" id="CHEBI:65314"/>
        <dbReference type="ChEBI" id="CHEBI:65315"/>
    </reaction>
</comment>
<comment type="similarity">
    <text evidence="1 8">Belongs to the pseudouridine synthase RluA family.</text>
</comment>
<feature type="domain" description="Pseudouridine synthase RsuA/RluA-like" evidence="9">
    <location>
        <begin position="104"/>
        <end position="253"/>
    </location>
</feature>
<dbReference type="EC" id="5.4.99.-" evidence="8"/>
<dbReference type="Gene3D" id="3.10.290.10">
    <property type="entry name" value="RNA-binding S4 domain"/>
    <property type="match status" value="1"/>
</dbReference>
<evidence type="ECO:0000313" key="11">
    <source>
        <dbReference type="Proteomes" id="UP001204445"/>
    </source>
</evidence>
<dbReference type="NCBIfam" id="NF008385">
    <property type="entry name" value="PRK11180.1"/>
    <property type="match status" value="1"/>
</dbReference>
<dbReference type="PANTHER" id="PTHR21600:SF44">
    <property type="entry name" value="RIBOSOMAL LARGE SUBUNIT PSEUDOURIDINE SYNTHASE D"/>
    <property type="match status" value="1"/>
</dbReference>
<dbReference type="EMBL" id="JANUCT010000013">
    <property type="protein sequence ID" value="MCS3903874.1"/>
    <property type="molecule type" value="Genomic_DNA"/>
</dbReference>
<dbReference type="GO" id="GO:0000455">
    <property type="term" value="P:enzyme-directed rRNA pseudouridine synthesis"/>
    <property type="evidence" value="ECO:0007669"/>
    <property type="project" value="TreeGrafter"/>
</dbReference>
<name>A0AAE3HK83_9GAMM</name>
<protein>
    <recommendedName>
        <fullName evidence="8">Pseudouridine synthase</fullName>
        <ecNumber evidence="8">5.4.99.-</ecNumber>
    </recommendedName>
</protein>
<dbReference type="Pfam" id="PF00849">
    <property type="entry name" value="PseudoU_synth_2"/>
    <property type="match status" value="1"/>
</dbReference>
<evidence type="ECO:0000256" key="1">
    <source>
        <dbReference type="ARBA" id="ARBA00010876"/>
    </source>
</evidence>
<evidence type="ECO:0000256" key="8">
    <source>
        <dbReference type="RuleBase" id="RU362028"/>
    </source>
</evidence>
<keyword evidence="3 8" id="KW-0413">Isomerase</keyword>
<keyword evidence="11" id="KW-1185">Reference proteome</keyword>
<dbReference type="PANTHER" id="PTHR21600">
    <property type="entry name" value="MITOCHONDRIAL RNA PSEUDOURIDINE SYNTHASE"/>
    <property type="match status" value="1"/>
</dbReference>